<evidence type="ECO:0000313" key="2">
    <source>
        <dbReference type="Proteomes" id="UP000069705"/>
    </source>
</evidence>
<name>A0A100WSR1_MYCFO</name>
<gene>
    <name evidence="1" type="ORF">RMCFA_3934</name>
</gene>
<reference evidence="2" key="2">
    <citation type="submission" date="2016-02" db="EMBL/GenBank/DDBJ databases">
        <title>Draft genome sequence of five rapidly growing Mycobacterium species.</title>
        <authorList>
            <person name="Katahira K."/>
            <person name="Gotou Y."/>
            <person name="Iida K."/>
            <person name="Ogura Y."/>
            <person name="Hayashi T."/>
        </authorList>
    </citation>
    <scope>NUCLEOTIDE SEQUENCE [LARGE SCALE GENOMIC DNA]</scope>
    <source>
        <strain evidence="2">JCM6368</strain>
    </source>
</reference>
<proteinExistence type="predicted"/>
<organism evidence="1 2">
    <name type="scientific">Mycolicibacterium fortuitum subsp. acetamidolyticum</name>
    <dbReference type="NCBI Taxonomy" id="144550"/>
    <lineage>
        <taxon>Bacteria</taxon>
        <taxon>Bacillati</taxon>
        <taxon>Actinomycetota</taxon>
        <taxon>Actinomycetes</taxon>
        <taxon>Mycobacteriales</taxon>
        <taxon>Mycobacteriaceae</taxon>
        <taxon>Mycolicibacterium</taxon>
    </lineage>
</organism>
<reference evidence="1 2" key="1">
    <citation type="journal article" date="2016" name="Genome Announc.">
        <title>Draft Genome Sequences of Five Rapidly Growing Mycobacterium Species, M. thermoresistibile, M. fortuitum subsp. acetamidolyticum, M. canariasense, M. brisbanense, and M. novocastrense.</title>
        <authorList>
            <person name="Katahira K."/>
            <person name="Ogura Y."/>
            <person name="Gotoh Y."/>
            <person name="Hayashi T."/>
        </authorList>
    </citation>
    <scope>NUCLEOTIDE SEQUENCE [LARGE SCALE GENOMIC DNA]</scope>
    <source>
        <strain evidence="1 2">JCM6368</strain>
    </source>
</reference>
<dbReference type="EMBL" id="BCSZ01000035">
    <property type="protein sequence ID" value="GAT03822.1"/>
    <property type="molecule type" value="Genomic_DNA"/>
</dbReference>
<comment type="caution">
    <text evidence="1">The sequence shown here is derived from an EMBL/GenBank/DDBJ whole genome shotgun (WGS) entry which is preliminary data.</text>
</comment>
<dbReference type="AlphaFoldDB" id="A0A100WSR1"/>
<protein>
    <submittedName>
        <fullName evidence="1">Uncharacterized protein</fullName>
    </submittedName>
</protein>
<dbReference type="Proteomes" id="UP000069705">
    <property type="component" value="Unassembled WGS sequence"/>
</dbReference>
<evidence type="ECO:0000313" key="1">
    <source>
        <dbReference type="EMBL" id="GAT03822.1"/>
    </source>
</evidence>
<sequence length="123" mass="13237">MAILDRTVDQRHGTAASLAVRKARDEIAYLLPALDSDRVSAYLRYLSSAEVVTGLGFTLEVDDIIEIADQVVQDDDIADALARLLDAGRAAYRPSPSTLHISATTTRPGLVALEVISCAERPT</sequence>
<accession>A0A100WSR1</accession>